<dbReference type="Proteomes" id="UP000245410">
    <property type="component" value="Unassembled WGS sequence"/>
</dbReference>
<evidence type="ECO:0000256" key="1">
    <source>
        <dbReference type="SAM" id="MobiDB-lite"/>
    </source>
</evidence>
<dbReference type="SUPFAM" id="SSF49785">
    <property type="entry name" value="Galactose-binding domain-like"/>
    <property type="match status" value="1"/>
</dbReference>
<feature type="non-terminal residue" evidence="2">
    <location>
        <position position="1"/>
    </location>
</feature>
<gene>
    <name evidence="2" type="ORF">DKT68_28250</name>
</gene>
<proteinExistence type="predicted"/>
<evidence type="ECO:0000313" key="2">
    <source>
        <dbReference type="EMBL" id="PWR05175.1"/>
    </source>
</evidence>
<dbReference type="GO" id="GO:0016829">
    <property type="term" value="F:lyase activity"/>
    <property type="evidence" value="ECO:0007669"/>
    <property type="project" value="UniProtKB-KW"/>
</dbReference>
<dbReference type="AlphaFoldDB" id="A0A317CY29"/>
<keyword evidence="3" id="KW-1185">Reference proteome</keyword>
<feature type="region of interest" description="Disordered" evidence="1">
    <location>
        <begin position="1"/>
        <end position="26"/>
    </location>
</feature>
<dbReference type="Gene3D" id="2.60.120.260">
    <property type="entry name" value="Galactose-binding domain-like"/>
    <property type="match status" value="1"/>
</dbReference>
<sequence>PPPPSGTNLSIGAGADGSSKASGTSYGNVRDGSISTYWSPAGSTGSISIKWGSATRVSRVVIREPSGTQGSIGSWQLVNHDTGAVLASGSGAGSSTFAATSLSKITFKINSSGGTPRVGEFETYAS</sequence>
<keyword evidence="2" id="KW-0456">Lyase</keyword>
<dbReference type="EMBL" id="QGKR01000331">
    <property type="protein sequence ID" value="PWR05175.1"/>
    <property type="molecule type" value="Genomic_DNA"/>
</dbReference>
<accession>A0A317CY29</accession>
<organism evidence="2 3">
    <name type="scientific">Micromonospora acroterricola</name>
    <dbReference type="NCBI Taxonomy" id="2202421"/>
    <lineage>
        <taxon>Bacteria</taxon>
        <taxon>Bacillati</taxon>
        <taxon>Actinomycetota</taxon>
        <taxon>Actinomycetes</taxon>
        <taxon>Micromonosporales</taxon>
        <taxon>Micromonosporaceae</taxon>
        <taxon>Micromonospora</taxon>
    </lineage>
</organism>
<comment type="caution">
    <text evidence="2">The sequence shown here is derived from an EMBL/GenBank/DDBJ whole genome shotgun (WGS) entry which is preliminary data.</text>
</comment>
<evidence type="ECO:0000313" key="3">
    <source>
        <dbReference type="Proteomes" id="UP000245410"/>
    </source>
</evidence>
<name>A0A317CY29_9ACTN</name>
<reference evidence="2 3" key="1">
    <citation type="submission" date="2018-05" db="EMBL/GenBank/DDBJ databases">
        <title>Micromonospora atacamensis sp. nov., a novel actinobacteria isolated from high altitude Atacama Desert soil.</title>
        <authorList>
            <person name="Carro L."/>
            <person name="Golinska P."/>
            <person name="Klenk H.-P."/>
            <person name="Goodfellow M."/>
        </authorList>
    </citation>
    <scope>NUCLEOTIDE SEQUENCE [LARGE SCALE GENOMIC DNA]</scope>
    <source>
        <strain evidence="2 3">5R2A7</strain>
    </source>
</reference>
<feature type="compositionally biased region" description="Low complexity" evidence="1">
    <location>
        <begin position="10"/>
        <end position="25"/>
    </location>
</feature>
<dbReference type="InterPro" id="IPR008979">
    <property type="entry name" value="Galactose-bd-like_sf"/>
</dbReference>
<protein>
    <submittedName>
        <fullName evidence="2">Pectate lyase</fullName>
    </submittedName>
</protein>